<evidence type="ECO:0000313" key="3">
    <source>
        <dbReference type="Proteomes" id="UP000053258"/>
    </source>
</evidence>
<feature type="compositionally biased region" description="Polar residues" evidence="1">
    <location>
        <begin position="20"/>
        <end position="30"/>
    </location>
</feature>
<evidence type="ECO:0000256" key="1">
    <source>
        <dbReference type="SAM" id="MobiDB-lite"/>
    </source>
</evidence>
<name>A0A093Q1V9_9PASS</name>
<sequence length="57" mass="6383">LSVNSGHILISFDCKKNRKPTNQQRTNKPNPTKPKATDPLPPSSCSELCTWLVKMMT</sequence>
<feature type="non-terminal residue" evidence="2">
    <location>
        <position position="1"/>
    </location>
</feature>
<feature type="non-terminal residue" evidence="2">
    <location>
        <position position="57"/>
    </location>
</feature>
<accession>A0A093Q1V9</accession>
<organism evidence="2 3">
    <name type="scientific">Manacus vitellinus</name>
    <name type="common">golden-collared manakin</name>
    <dbReference type="NCBI Taxonomy" id="328815"/>
    <lineage>
        <taxon>Eukaryota</taxon>
        <taxon>Metazoa</taxon>
        <taxon>Chordata</taxon>
        <taxon>Craniata</taxon>
        <taxon>Vertebrata</taxon>
        <taxon>Euteleostomi</taxon>
        <taxon>Archelosauria</taxon>
        <taxon>Archosauria</taxon>
        <taxon>Dinosauria</taxon>
        <taxon>Saurischia</taxon>
        <taxon>Theropoda</taxon>
        <taxon>Coelurosauria</taxon>
        <taxon>Aves</taxon>
        <taxon>Neognathae</taxon>
        <taxon>Neoaves</taxon>
        <taxon>Telluraves</taxon>
        <taxon>Australaves</taxon>
        <taxon>Passeriformes</taxon>
        <taxon>Pipridae</taxon>
        <taxon>Manacus</taxon>
    </lineage>
</organism>
<gene>
    <name evidence="2" type="ORF">N305_08432</name>
</gene>
<dbReference type="AlphaFoldDB" id="A0A093Q1V9"/>
<evidence type="ECO:0000313" key="2">
    <source>
        <dbReference type="EMBL" id="KFW78217.1"/>
    </source>
</evidence>
<dbReference type="Proteomes" id="UP000053258">
    <property type="component" value="Unassembled WGS sequence"/>
</dbReference>
<keyword evidence="3" id="KW-1185">Reference proteome</keyword>
<proteinExistence type="predicted"/>
<reference evidence="2 3" key="1">
    <citation type="submission" date="2014-06" db="EMBL/GenBank/DDBJ databases">
        <title>Genome evolution of avian class.</title>
        <authorList>
            <person name="Zhang G."/>
            <person name="Li C."/>
        </authorList>
    </citation>
    <scope>NUCLEOTIDE SEQUENCE [LARGE SCALE GENOMIC DNA]</scope>
    <source>
        <strain evidence="2">BGI_N305</strain>
    </source>
</reference>
<protein>
    <submittedName>
        <fullName evidence="2">Uncharacterized protein</fullName>
    </submittedName>
</protein>
<dbReference type="EMBL" id="KL670084">
    <property type="protein sequence ID" value="KFW78217.1"/>
    <property type="molecule type" value="Genomic_DNA"/>
</dbReference>
<feature type="region of interest" description="Disordered" evidence="1">
    <location>
        <begin position="12"/>
        <end position="44"/>
    </location>
</feature>